<organism evidence="3 4">
    <name type="scientific">Micromonospora saelicesensis</name>
    <dbReference type="NCBI Taxonomy" id="285676"/>
    <lineage>
        <taxon>Bacteria</taxon>
        <taxon>Bacillati</taxon>
        <taxon>Actinomycetota</taxon>
        <taxon>Actinomycetes</taxon>
        <taxon>Micromonosporales</taxon>
        <taxon>Micromonosporaceae</taxon>
        <taxon>Micromonospora</taxon>
    </lineage>
</organism>
<dbReference type="GO" id="GO:0003743">
    <property type="term" value="F:translation initiation factor activity"/>
    <property type="evidence" value="ECO:0007669"/>
    <property type="project" value="UniProtKB-KW"/>
</dbReference>
<feature type="region of interest" description="Disordered" evidence="1">
    <location>
        <begin position="99"/>
        <end position="167"/>
    </location>
</feature>
<proteinExistence type="predicted"/>
<dbReference type="EMBL" id="PXXW01000020">
    <property type="protein sequence ID" value="RAN99477.1"/>
    <property type="molecule type" value="Genomic_DNA"/>
</dbReference>
<protein>
    <submittedName>
        <fullName evidence="3">Translation initiation factor IF-2</fullName>
    </submittedName>
</protein>
<dbReference type="Proteomes" id="UP000249334">
    <property type="component" value="Unassembled WGS sequence"/>
</dbReference>
<feature type="compositionally biased region" description="Basic and acidic residues" evidence="1">
    <location>
        <begin position="136"/>
        <end position="147"/>
    </location>
</feature>
<keyword evidence="2" id="KW-0472">Membrane</keyword>
<feature type="region of interest" description="Disordered" evidence="1">
    <location>
        <begin position="1"/>
        <end position="31"/>
    </location>
</feature>
<feature type="transmembrane region" description="Helical" evidence="2">
    <location>
        <begin position="50"/>
        <end position="67"/>
    </location>
</feature>
<keyword evidence="3" id="KW-0396">Initiation factor</keyword>
<evidence type="ECO:0000313" key="3">
    <source>
        <dbReference type="EMBL" id="RAN99477.1"/>
    </source>
</evidence>
<keyword evidence="2" id="KW-1133">Transmembrane helix</keyword>
<name>A0ABX9CJI1_9ACTN</name>
<gene>
    <name evidence="3" type="ORF">GAR05_02722</name>
</gene>
<evidence type="ECO:0000313" key="4">
    <source>
        <dbReference type="Proteomes" id="UP000249334"/>
    </source>
</evidence>
<comment type="caution">
    <text evidence="3">The sequence shown here is derived from an EMBL/GenBank/DDBJ whole genome shotgun (WGS) entry which is preliminary data.</text>
</comment>
<keyword evidence="4" id="KW-1185">Reference proteome</keyword>
<keyword evidence="3" id="KW-0648">Protein biosynthesis</keyword>
<evidence type="ECO:0000256" key="2">
    <source>
        <dbReference type="SAM" id="Phobius"/>
    </source>
</evidence>
<reference evidence="3 4" key="1">
    <citation type="submission" date="2018-03" db="EMBL/GenBank/DDBJ databases">
        <title>Genomic framework for the identification of Micromonospora saelicesensis and Micromonospora noduli.</title>
        <authorList>
            <person name="Riesco R."/>
            <person name="Trujillo M.E."/>
        </authorList>
    </citation>
    <scope>NUCLEOTIDE SEQUENCE [LARGE SCALE GENOMIC DNA]</scope>
    <source>
        <strain evidence="3 4">GAR05</strain>
    </source>
</reference>
<keyword evidence="2" id="KW-0812">Transmembrane</keyword>
<sequence length="400" mass="40226">MSAPLRWVSSPEGRDRARVRSPVSGTAPACAPDRSAPLAAGRLRRFARRLVLIAAAVGAGFVVATVFQGPAAADGMPSGSGDEPHRRIGALVESVARLTVAERPSQDSQRAAAADDRRGDRPRAPLVVPSGGVAAPREDPPATEPRRATGASRLGASVSPGAAERERLRPVSVARAVHRSAHRVGLSRPAADPPRQPATDPAAVRTPAESTVVGLVTAPLPYVVDIVRAVPIRPVVMGLLRVTDAVLPPPLCPVIVPGAAAPPLPAPPALGPTAVPVTEPAPALTVPTPLAGPALTPVRVAAPPAPAAPPPMSVVGPARATAPTGHLAARPAPVAAPGVLPGEPVAPADQDAAGVDNGSAPAPGLVRPVDRQSHLGAGQPCDLVPLMVESRTPSAIARPG</sequence>
<feature type="compositionally biased region" description="Basic and acidic residues" evidence="1">
    <location>
        <begin position="113"/>
        <end position="123"/>
    </location>
</feature>
<evidence type="ECO:0000256" key="1">
    <source>
        <dbReference type="SAM" id="MobiDB-lite"/>
    </source>
</evidence>
<accession>A0ABX9CJI1</accession>
<feature type="region of interest" description="Disordered" evidence="1">
    <location>
        <begin position="179"/>
        <end position="205"/>
    </location>
</feature>